<evidence type="ECO:0000313" key="11">
    <source>
        <dbReference type="Proteomes" id="UP000031866"/>
    </source>
</evidence>
<proteinExistence type="inferred from homology"/>
<dbReference type="InterPro" id="IPR035906">
    <property type="entry name" value="MetI-like_sf"/>
</dbReference>
<dbReference type="AlphaFoldDB" id="A0A0B5Q6Y3"/>
<reference evidence="11" key="1">
    <citation type="submission" date="2014-12" db="EMBL/GenBank/DDBJ databases">
        <title>Genome sequence of Clostridium beijerinckii strain 59B.</title>
        <authorList>
            <person name="Little G.T."/>
            <person name="Minton N.P."/>
        </authorList>
    </citation>
    <scope>NUCLEOTIDE SEQUENCE [LARGE SCALE GENOMIC DNA]</scope>
    <source>
        <strain evidence="11">59B</strain>
    </source>
</reference>
<feature type="transmembrane region" description="Helical" evidence="7">
    <location>
        <begin position="214"/>
        <end position="234"/>
    </location>
</feature>
<name>A0A0B5Q6Y3_CLOBE</name>
<protein>
    <submittedName>
        <fullName evidence="9">Lactose ABC transporter permease</fullName>
    </submittedName>
    <submittedName>
        <fullName evidence="10">Lactose/L-arabinose transport system permease protein</fullName>
    </submittedName>
</protein>
<dbReference type="PANTHER" id="PTHR30193">
    <property type="entry name" value="ABC TRANSPORTER PERMEASE PROTEIN"/>
    <property type="match status" value="1"/>
</dbReference>
<evidence type="ECO:0000256" key="2">
    <source>
        <dbReference type="ARBA" id="ARBA00022448"/>
    </source>
</evidence>
<feature type="domain" description="ABC transmembrane type-1" evidence="8">
    <location>
        <begin position="73"/>
        <end position="288"/>
    </location>
</feature>
<dbReference type="CDD" id="cd06261">
    <property type="entry name" value="TM_PBP2"/>
    <property type="match status" value="1"/>
</dbReference>
<evidence type="ECO:0000256" key="5">
    <source>
        <dbReference type="ARBA" id="ARBA00022989"/>
    </source>
</evidence>
<dbReference type="PANTHER" id="PTHR30193:SF37">
    <property type="entry name" value="INNER MEMBRANE ABC TRANSPORTER PERMEASE PROTEIN YCJO"/>
    <property type="match status" value="1"/>
</dbReference>
<dbReference type="Gene3D" id="1.10.3720.10">
    <property type="entry name" value="MetI-like"/>
    <property type="match status" value="1"/>
</dbReference>
<dbReference type="InterPro" id="IPR051393">
    <property type="entry name" value="ABC_transporter_permease"/>
</dbReference>
<evidence type="ECO:0000313" key="9">
    <source>
        <dbReference type="EMBL" id="AJG97969.1"/>
    </source>
</evidence>
<dbReference type="Proteomes" id="UP000031866">
    <property type="component" value="Chromosome"/>
</dbReference>
<keyword evidence="5 7" id="KW-1133">Transmembrane helix</keyword>
<organism evidence="9 11">
    <name type="scientific">Clostridium beijerinckii</name>
    <name type="common">Clostridium MP</name>
    <dbReference type="NCBI Taxonomy" id="1520"/>
    <lineage>
        <taxon>Bacteria</taxon>
        <taxon>Bacillati</taxon>
        <taxon>Bacillota</taxon>
        <taxon>Clostridia</taxon>
        <taxon>Eubacteriales</taxon>
        <taxon>Clostridiaceae</taxon>
        <taxon>Clostridium</taxon>
    </lineage>
</organism>
<dbReference type="STRING" id="1520.LF65_01357"/>
<dbReference type="EMBL" id="JABSXK010000001">
    <property type="protein sequence ID" value="NRV07772.1"/>
    <property type="molecule type" value="Genomic_DNA"/>
</dbReference>
<dbReference type="RefSeq" id="WP_017210717.1">
    <property type="nucleotide sequence ID" value="NZ_CP010086.2"/>
</dbReference>
<dbReference type="EMBL" id="CP010086">
    <property type="protein sequence ID" value="AJG97969.1"/>
    <property type="molecule type" value="Genomic_DNA"/>
</dbReference>
<reference evidence="10" key="3">
    <citation type="submission" date="2020-05" db="EMBL/GenBank/DDBJ databases">
        <title>Genomic insights into acetone-butanol-ethanol (ABE) fermentation by sequencing solventogenic clostridia strains.</title>
        <authorList>
            <person name="Brown S."/>
        </authorList>
    </citation>
    <scope>NUCLEOTIDE SEQUENCE</scope>
    <source>
        <strain evidence="10">DJ126</strain>
    </source>
</reference>
<evidence type="ECO:0000256" key="1">
    <source>
        <dbReference type="ARBA" id="ARBA00004651"/>
    </source>
</evidence>
<evidence type="ECO:0000259" key="8">
    <source>
        <dbReference type="PROSITE" id="PS50928"/>
    </source>
</evidence>
<evidence type="ECO:0000256" key="7">
    <source>
        <dbReference type="RuleBase" id="RU363032"/>
    </source>
</evidence>
<feature type="transmembrane region" description="Helical" evidence="7">
    <location>
        <begin position="267"/>
        <end position="289"/>
    </location>
</feature>
<evidence type="ECO:0000256" key="4">
    <source>
        <dbReference type="ARBA" id="ARBA00022692"/>
    </source>
</evidence>
<dbReference type="OrthoDB" id="9774308at2"/>
<feature type="transmembrane region" description="Helical" evidence="7">
    <location>
        <begin position="111"/>
        <end position="132"/>
    </location>
</feature>
<dbReference type="Proteomes" id="UP000821656">
    <property type="component" value="Unassembled WGS sequence"/>
</dbReference>
<reference evidence="9" key="2">
    <citation type="submission" date="2016-02" db="EMBL/GenBank/DDBJ databases">
        <title>Genome sequence of Clostridium beijerinckii strain 59B.</title>
        <authorList>
            <person name="Little G.T."/>
            <person name="Minton N.P."/>
        </authorList>
    </citation>
    <scope>NUCLEOTIDE SEQUENCE</scope>
    <source>
        <strain evidence="9">NCIMB 14988</strain>
    </source>
</reference>
<dbReference type="GO" id="GO:0055085">
    <property type="term" value="P:transmembrane transport"/>
    <property type="evidence" value="ECO:0007669"/>
    <property type="project" value="InterPro"/>
</dbReference>
<keyword evidence="3" id="KW-1003">Cell membrane</keyword>
<dbReference type="InterPro" id="IPR000515">
    <property type="entry name" value="MetI-like"/>
</dbReference>
<comment type="similarity">
    <text evidence="7">Belongs to the binding-protein-dependent transport system permease family.</text>
</comment>
<dbReference type="Pfam" id="PF00528">
    <property type="entry name" value="BPD_transp_1"/>
    <property type="match status" value="1"/>
</dbReference>
<gene>
    <name evidence="10" type="ORF">DFH45_000735</name>
    <name evidence="9" type="ORF">LF65_01357</name>
</gene>
<evidence type="ECO:0000256" key="3">
    <source>
        <dbReference type="ARBA" id="ARBA00022475"/>
    </source>
</evidence>
<evidence type="ECO:0000256" key="6">
    <source>
        <dbReference type="ARBA" id="ARBA00023136"/>
    </source>
</evidence>
<feature type="transmembrane region" description="Helical" evidence="7">
    <location>
        <begin position="159"/>
        <end position="182"/>
    </location>
</feature>
<keyword evidence="6 7" id="KW-0472">Membrane</keyword>
<keyword evidence="2 7" id="KW-0813">Transport</keyword>
<feature type="transmembrane region" description="Helical" evidence="7">
    <location>
        <begin position="15"/>
        <end position="37"/>
    </location>
</feature>
<dbReference type="GO" id="GO:0005886">
    <property type="term" value="C:plasma membrane"/>
    <property type="evidence" value="ECO:0007669"/>
    <property type="project" value="UniProtKB-SubCell"/>
</dbReference>
<dbReference type="KEGG" id="cbei:LF65_01357"/>
<accession>A0A0B5Q6Y3</accession>
<dbReference type="SUPFAM" id="SSF161098">
    <property type="entry name" value="MetI-like"/>
    <property type="match status" value="1"/>
</dbReference>
<feature type="transmembrane region" description="Helical" evidence="7">
    <location>
        <begin position="77"/>
        <end position="99"/>
    </location>
</feature>
<dbReference type="PROSITE" id="PS50928">
    <property type="entry name" value="ABC_TM1"/>
    <property type="match status" value="1"/>
</dbReference>
<evidence type="ECO:0000313" key="10">
    <source>
        <dbReference type="EMBL" id="NRV07772.1"/>
    </source>
</evidence>
<sequence>MKRKIGSGINSKENFWGWIYVALGTFLIGLFVFFPMIQSLIMSLQSGKGNNLKFSGFSNYVRMFSDATLIKAVGNTFIFLIVQVPIMIILALIISSVLNDKKLKFSGFFRTAIFLPCVASLVGYSVIIKSIFASDGLVNKLLINIHLISVPIEWITDPFWAKILIIIAITWRWTGYNMIFYLSGLQNIDHSIYEAAEIDGASPFKKFTSITVPLLKPIILFTTITSTIGTLQLFDEPMNITKGGPANATTTISKYIYDLCFTYTPDFGYATAVAYLVVIIVIVLAIIQFKIGGDKNDK</sequence>
<comment type="subcellular location">
    <subcellularLocation>
        <location evidence="1 7">Cell membrane</location>
        <topology evidence="1 7">Multi-pass membrane protein</topology>
    </subcellularLocation>
</comment>
<keyword evidence="4 7" id="KW-0812">Transmembrane</keyword>